<keyword evidence="2" id="KW-0238">DNA-binding</keyword>
<dbReference type="OrthoDB" id="71709at2759"/>
<gene>
    <name evidence="5" type="ORF">SPRG_14745</name>
</gene>
<evidence type="ECO:0000313" key="6">
    <source>
        <dbReference type="Proteomes" id="UP000030745"/>
    </source>
</evidence>
<dbReference type="Proteomes" id="UP000030745">
    <property type="component" value="Unassembled WGS sequence"/>
</dbReference>
<dbReference type="GO" id="GO:0043565">
    <property type="term" value="F:sequence-specific DNA binding"/>
    <property type="evidence" value="ECO:0007669"/>
    <property type="project" value="InterPro"/>
</dbReference>
<comment type="subcellular location">
    <subcellularLocation>
        <location evidence="1">Nucleus</location>
    </subcellularLocation>
</comment>
<feature type="domain" description="HSF-type DNA-binding" evidence="4">
    <location>
        <begin position="17"/>
        <end position="91"/>
    </location>
</feature>
<evidence type="ECO:0000313" key="5">
    <source>
        <dbReference type="EMBL" id="KDO19902.1"/>
    </source>
</evidence>
<dbReference type="GO" id="GO:0003700">
    <property type="term" value="F:DNA-binding transcription factor activity"/>
    <property type="evidence" value="ECO:0007669"/>
    <property type="project" value="InterPro"/>
</dbReference>
<dbReference type="VEuPathDB" id="FungiDB:SPRG_14745"/>
<dbReference type="RefSeq" id="XP_012209404.1">
    <property type="nucleotide sequence ID" value="XM_012354014.1"/>
</dbReference>
<dbReference type="InterPro" id="IPR036390">
    <property type="entry name" value="WH_DNA-bd_sf"/>
</dbReference>
<reference evidence="5 6" key="1">
    <citation type="journal article" date="2013" name="PLoS Genet.">
        <title>Distinctive expansion of potential virulence genes in the genome of the oomycete fish pathogen Saprolegnia parasitica.</title>
        <authorList>
            <person name="Jiang R.H."/>
            <person name="de Bruijn I."/>
            <person name="Haas B.J."/>
            <person name="Belmonte R."/>
            <person name="Lobach L."/>
            <person name="Christie J."/>
            <person name="van den Ackerveken G."/>
            <person name="Bottin A."/>
            <person name="Bulone V."/>
            <person name="Diaz-Moreno S.M."/>
            <person name="Dumas B."/>
            <person name="Fan L."/>
            <person name="Gaulin E."/>
            <person name="Govers F."/>
            <person name="Grenville-Briggs L.J."/>
            <person name="Horner N.R."/>
            <person name="Levin J.Z."/>
            <person name="Mammella M."/>
            <person name="Meijer H.J."/>
            <person name="Morris P."/>
            <person name="Nusbaum C."/>
            <person name="Oome S."/>
            <person name="Phillips A.J."/>
            <person name="van Rooyen D."/>
            <person name="Rzeszutek E."/>
            <person name="Saraiva M."/>
            <person name="Secombes C.J."/>
            <person name="Seidl M.F."/>
            <person name="Snel B."/>
            <person name="Stassen J.H."/>
            <person name="Sykes S."/>
            <person name="Tripathy S."/>
            <person name="van den Berg H."/>
            <person name="Vega-Arreguin J.C."/>
            <person name="Wawra S."/>
            <person name="Young S.K."/>
            <person name="Zeng Q."/>
            <person name="Dieguez-Uribeondo J."/>
            <person name="Russ C."/>
            <person name="Tyler B.M."/>
            <person name="van West P."/>
        </authorList>
    </citation>
    <scope>NUCLEOTIDE SEQUENCE [LARGE SCALE GENOMIC DNA]</scope>
    <source>
        <strain evidence="5 6">CBS 223.65</strain>
    </source>
</reference>
<evidence type="ECO:0000256" key="1">
    <source>
        <dbReference type="ARBA" id="ARBA00004123"/>
    </source>
</evidence>
<dbReference type="EMBL" id="KK583330">
    <property type="protein sequence ID" value="KDO19902.1"/>
    <property type="molecule type" value="Genomic_DNA"/>
</dbReference>
<dbReference type="Pfam" id="PF00447">
    <property type="entry name" value="HSF_DNA-bind"/>
    <property type="match status" value="1"/>
</dbReference>
<evidence type="ECO:0000256" key="3">
    <source>
        <dbReference type="ARBA" id="ARBA00023242"/>
    </source>
</evidence>
<keyword evidence="3" id="KW-0539">Nucleus</keyword>
<dbReference type="GeneID" id="24136534"/>
<dbReference type="AlphaFoldDB" id="A0A067BZA1"/>
<dbReference type="STRING" id="695850.A0A067BZA1"/>
<dbReference type="GO" id="GO:0005634">
    <property type="term" value="C:nucleus"/>
    <property type="evidence" value="ECO:0007669"/>
    <property type="project" value="UniProtKB-SubCell"/>
</dbReference>
<protein>
    <recommendedName>
        <fullName evidence="4">HSF-type DNA-binding domain-containing protein</fullName>
    </recommendedName>
</protein>
<dbReference type="KEGG" id="spar:SPRG_14745"/>
<dbReference type="InterPro" id="IPR036388">
    <property type="entry name" value="WH-like_DNA-bd_sf"/>
</dbReference>
<name>A0A067BZA1_SAPPC</name>
<dbReference type="SUPFAM" id="SSF46785">
    <property type="entry name" value="Winged helix' DNA-binding domain"/>
    <property type="match status" value="1"/>
</dbReference>
<evidence type="ECO:0000259" key="4">
    <source>
        <dbReference type="Pfam" id="PF00447"/>
    </source>
</evidence>
<dbReference type="InterPro" id="IPR000232">
    <property type="entry name" value="HSF_DNA-bd"/>
</dbReference>
<keyword evidence="6" id="KW-1185">Reference proteome</keyword>
<organism evidence="5 6">
    <name type="scientific">Saprolegnia parasitica (strain CBS 223.65)</name>
    <dbReference type="NCBI Taxonomy" id="695850"/>
    <lineage>
        <taxon>Eukaryota</taxon>
        <taxon>Sar</taxon>
        <taxon>Stramenopiles</taxon>
        <taxon>Oomycota</taxon>
        <taxon>Saprolegniomycetes</taxon>
        <taxon>Saprolegniales</taxon>
        <taxon>Saprolegniaceae</taxon>
        <taxon>Saprolegnia</taxon>
    </lineage>
</organism>
<dbReference type="OMA" id="YGTCATT"/>
<sequence>MLSTSTTSSTSSTSCLLRKLHRILSQESPSIVAWSDCGKHFAVHDAPRFEANIAPTYFRLRTLREFRALLCQHGFDCSDELSFSHSDLSRDCPMPLAPKKRATGKVLSKVTKTRHHPYGTCATTTTASRGGDELWSALAAVCLQSSETSRTATNPLFQKHTSFETQPDAWQLLNGHSVVCV</sequence>
<accession>A0A067BZA1</accession>
<dbReference type="Gene3D" id="1.10.10.10">
    <property type="entry name" value="Winged helix-like DNA-binding domain superfamily/Winged helix DNA-binding domain"/>
    <property type="match status" value="1"/>
</dbReference>
<proteinExistence type="predicted"/>
<evidence type="ECO:0000256" key="2">
    <source>
        <dbReference type="ARBA" id="ARBA00023125"/>
    </source>
</evidence>